<protein>
    <submittedName>
        <fullName evidence="2">Uncharacterized protein</fullName>
    </submittedName>
</protein>
<evidence type="ECO:0000313" key="2">
    <source>
        <dbReference type="EMBL" id="SCM73047.1"/>
    </source>
</evidence>
<evidence type="ECO:0000256" key="1">
    <source>
        <dbReference type="SAM" id="MobiDB-lite"/>
    </source>
</evidence>
<feature type="region of interest" description="Disordered" evidence="1">
    <location>
        <begin position="1"/>
        <end position="45"/>
    </location>
</feature>
<feature type="compositionally biased region" description="Basic and acidic residues" evidence="1">
    <location>
        <begin position="1"/>
        <end position="10"/>
    </location>
</feature>
<organism evidence="2">
    <name type="scientific">uncultured Desulfovibrio sp</name>
    <dbReference type="NCBI Taxonomy" id="167968"/>
    <lineage>
        <taxon>Bacteria</taxon>
        <taxon>Pseudomonadati</taxon>
        <taxon>Thermodesulfobacteriota</taxon>
        <taxon>Desulfovibrionia</taxon>
        <taxon>Desulfovibrionales</taxon>
        <taxon>Desulfovibrionaceae</taxon>
        <taxon>Desulfovibrio</taxon>
        <taxon>environmental samples</taxon>
    </lineage>
</organism>
<feature type="compositionally biased region" description="Polar residues" evidence="1">
    <location>
        <begin position="36"/>
        <end position="45"/>
    </location>
</feature>
<dbReference type="AlphaFoldDB" id="A0A212L6E0"/>
<name>A0A212L6E0_9BACT</name>
<dbReference type="EMBL" id="FMJC01000002">
    <property type="protein sequence ID" value="SCM73047.1"/>
    <property type="molecule type" value="Genomic_DNA"/>
</dbReference>
<sequence length="66" mass="7619">MRRYRPELGDSRTLGMRNLRRGPPGEHAWLRRGQSPAHNASCTTKLTRNQAWTRTTRLKVLTAANF</sequence>
<proteinExistence type="predicted"/>
<accession>A0A212L6E0</accession>
<gene>
    <name evidence="2" type="ORF">KL86DES1_20998</name>
</gene>
<reference evidence="2" key="1">
    <citation type="submission" date="2016-08" db="EMBL/GenBank/DDBJ databases">
        <authorList>
            <person name="Seilhamer J.J."/>
        </authorList>
    </citation>
    <scope>NUCLEOTIDE SEQUENCE</scope>
    <source>
        <strain evidence="2">86-1</strain>
    </source>
</reference>